<keyword evidence="3" id="KW-1185">Reference proteome</keyword>
<evidence type="ECO:0000256" key="1">
    <source>
        <dbReference type="SAM" id="MobiDB-lite"/>
    </source>
</evidence>
<proteinExistence type="predicted"/>
<dbReference type="Proteomes" id="UP000886523">
    <property type="component" value="Unassembled WGS sequence"/>
</dbReference>
<feature type="compositionally biased region" description="Basic and acidic residues" evidence="1">
    <location>
        <begin position="77"/>
        <end position="86"/>
    </location>
</feature>
<sequence length="220" mass="23473">MAKKPRRTKPMGHASDSTVRPTSDSTVRPALDSAATRRSNRSKLKEEALHVQPTKPQALGAKSRVKTYQKHSAQPHDVGKEPEKAADPPQAPQKSQTGRRGGSDPARFDGVVLESPTRPSSSNASMGHPLPDINPTPTPTPMPTPHSSPSPYRNPQVAEGLEGLGDEGDGFSEFPADQFEEPPGSEEEQRGLLGLPTVSETKAFGPNALHKAYSKGPGRP</sequence>
<organism evidence="2 3">
    <name type="scientific">Hydnum rufescens UP504</name>
    <dbReference type="NCBI Taxonomy" id="1448309"/>
    <lineage>
        <taxon>Eukaryota</taxon>
        <taxon>Fungi</taxon>
        <taxon>Dikarya</taxon>
        <taxon>Basidiomycota</taxon>
        <taxon>Agaricomycotina</taxon>
        <taxon>Agaricomycetes</taxon>
        <taxon>Cantharellales</taxon>
        <taxon>Hydnaceae</taxon>
        <taxon>Hydnum</taxon>
    </lineage>
</organism>
<feature type="region of interest" description="Disordered" evidence="1">
    <location>
        <begin position="1"/>
        <end position="220"/>
    </location>
</feature>
<comment type="caution">
    <text evidence="2">The sequence shown here is derived from an EMBL/GenBank/DDBJ whole genome shotgun (WGS) entry which is preliminary data.</text>
</comment>
<feature type="compositionally biased region" description="Pro residues" evidence="1">
    <location>
        <begin position="132"/>
        <end position="148"/>
    </location>
</feature>
<gene>
    <name evidence="2" type="ORF">BS47DRAFT_1401106</name>
</gene>
<dbReference type="EMBL" id="MU129201">
    <property type="protein sequence ID" value="KAF9504715.1"/>
    <property type="molecule type" value="Genomic_DNA"/>
</dbReference>
<name>A0A9P6DNJ7_9AGAM</name>
<reference evidence="2" key="1">
    <citation type="journal article" date="2020" name="Nat. Commun.">
        <title>Large-scale genome sequencing of mycorrhizal fungi provides insights into the early evolution of symbiotic traits.</title>
        <authorList>
            <person name="Miyauchi S."/>
            <person name="Kiss E."/>
            <person name="Kuo A."/>
            <person name="Drula E."/>
            <person name="Kohler A."/>
            <person name="Sanchez-Garcia M."/>
            <person name="Morin E."/>
            <person name="Andreopoulos B."/>
            <person name="Barry K.W."/>
            <person name="Bonito G."/>
            <person name="Buee M."/>
            <person name="Carver A."/>
            <person name="Chen C."/>
            <person name="Cichocki N."/>
            <person name="Clum A."/>
            <person name="Culley D."/>
            <person name="Crous P.W."/>
            <person name="Fauchery L."/>
            <person name="Girlanda M."/>
            <person name="Hayes R.D."/>
            <person name="Keri Z."/>
            <person name="LaButti K."/>
            <person name="Lipzen A."/>
            <person name="Lombard V."/>
            <person name="Magnuson J."/>
            <person name="Maillard F."/>
            <person name="Murat C."/>
            <person name="Nolan M."/>
            <person name="Ohm R.A."/>
            <person name="Pangilinan J."/>
            <person name="Pereira M.F."/>
            <person name="Perotto S."/>
            <person name="Peter M."/>
            <person name="Pfister S."/>
            <person name="Riley R."/>
            <person name="Sitrit Y."/>
            <person name="Stielow J.B."/>
            <person name="Szollosi G."/>
            <person name="Zifcakova L."/>
            <person name="Stursova M."/>
            <person name="Spatafora J.W."/>
            <person name="Tedersoo L."/>
            <person name="Vaario L.M."/>
            <person name="Yamada A."/>
            <person name="Yan M."/>
            <person name="Wang P."/>
            <person name="Xu J."/>
            <person name="Bruns T."/>
            <person name="Baldrian P."/>
            <person name="Vilgalys R."/>
            <person name="Dunand C."/>
            <person name="Henrissat B."/>
            <person name="Grigoriev I.V."/>
            <person name="Hibbett D."/>
            <person name="Nagy L.G."/>
            <person name="Martin F.M."/>
        </authorList>
    </citation>
    <scope>NUCLEOTIDE SEQUENCE</scope>
    <source>
        <strain evidence="2">UP504</strain>
    </source>
</reference>
<feature type="compositionally biased region" description="Polar residues" evidence="1">
    <location>
        <begin position="15"/>
        <end position="26"/>
    </location>
</feature>
<evidence type="ECO:0000313" key="2">
    <source>
        <dbReference type="EMBL" id="KAF9504715.1"/>
    </source>
</evidence>
<evidence type="ECO:0000313" key="3">
    <source>
        <dbReference type="Proteomes" id="UP000886523"/>
    </source>
</evidence>
<protein>
    <submittedName>
        <fullName evidence="2">Uncharacterized protein</fullName>
    </submittedName>
</protein>
<accession>A0A9P6DNJ7</accession>
<feature type="compositionally biased region" description="Basic residues" evidence="1">
    <location>
        <begin position="1"/>
        <end position="10"/>
    </location>
</feature>
<dbReference type="AlphaFoldDB" id="A0A9P6DNJ7"/>